<dbReference type="AlphaFoldDB" id="A0A381VJZ1"/>
<accession>A0A381VJZ1</accession>
<evidence type="ECO:0000313" key="1">
    <source>
        <dbReference type="EMBL" id="SVA39987.1"/>
    </source>
</evidence>
<gene>
    <name evidence="1" type="ORF">METZ01_LOCUS92841</name>
</gene>
<dbReference type="EMBL" id="UINC01008897">
    <property type="protein sequence ID" value="SVA39987.1"/>
    <property type="molecule type" value="Genomic_DNA"/>
</dbReference>
<organism evidence="1">
    <name type="scientific">marine metagenome</name>
    <dbReference type="NCBI Taxonomy" id="408172"/>
    <lineage>
        <taxon>unclassified sequences</taxon>
        <taxon>metagenomes</taxon>
        <taxon>ecological metagenomes</taxon>
    </lineage>
</organism>
<proteinExistence type="predicted"/>
<sequence>MKVLARIQKFLRPVYPLNYQDNPAIHPVAGSVHDRVELWEHRIDQRQVLQDYGIFRQYVLFDLCSLLYKKVFVYVLEAILSLPVLDLLD</sequence>
<protein>
    <submittedName>
        <fullName evidence="1">Uncharacterized protein</fullName>
    </submittedName>
</protein>
<reference evidence="1" key="1">
    <citation type="submission" date="2018-05" db="EMBL/GenBank/DDBJ databases">
        <authorList>
            <person name="Lanie J.A."/>
            <person name="Ng W.-L."/>
            <person name="Kazmierczak K.M."/>
            <person name="Andrzejewski T.M."/>
            <person name="Davidsen T.M."/>
            <person name="Wayne K.J."/>
            <person name="Tettelin H."/>
            <person name="Glass J.I."/>
            <person name="Rusch D."/>
            <person name="Podicherti R."/>
            <person name="Tsui H.-C.T."/>
            <person name="Winkler M.E."/>
        </authorList>
    </citation>
    <scope>NUCLEOTIDE SEQUENCE</scope>
</reference>
<name>A0A381VJZ1_9ZZZZ</name>